<dbReference type="AlphaFoldDB" id="A0A5R9QLX7"/>
<dbReference type="Proteomes" id="UP000306635">
    <property type="component" value="Unassembled WGS sequence"/>
</dbReference>
<sequence>MSEHQSSPDICTIPAFAEMCGVSVEEAEEWVRNGTIPCTTMEEMRVVNMVRFRAELLTGKENFEAGDYSND</sequence>
<dbReference type="OrthoDB" id="6903529at2"/>
<comment type="caution">
    <text evidence="1">The sequence shown here is derived from an EMBL/GenBank/DDBJ whole genome shotgun (WGS) entry which is preliminary data.</text>
</comment>
<evidence type="ECO:0000313" key="2">
    <source>
        <dbReference type="Proteomes" id="UP000306635"/>
    </source>
</evidence>
<dbReference type="EMBL" id="SWDV01000050">
    <property type="protein sequence ID" value="TLX70504.1"/>
    <property type="molecule type" value="Genomic_DNA"/>
</dbReference>
<name>A0A5R9QLX7_9PSED</name>
<protein>
    <submittedName>
        <fullName evidence="1">Helix-turn-helix domain-containing protein</fullName>
    </submittedName>
</protein>
<organism evidence="1 2">
    <name type="scientific">Pseudomonas nicosulfuronedens</name>
    <dbReference type="NCBI Taxonomy" id="2571105"/>
    <lineage>
        <taxon>Bacteria</taxon>
        <taxon>Pseudomonadati</taxon>
        <taxon>Pseudomonadota</taxon>
        <taxon>Gammaproteobacteria</taxon>
        <taxon>Pseudomonadales</taxon>
        <taxon>Pseudomonadaceae</taxon>
        <taxon>Pseudomonas</taxon>
    </lineage>
</organism>
<proteinExistence type="predicted"/>
<reference evidence="1 2" key="1">
    <citation type="submission" date="2019-04" db="EMBL/GenBank/DDBJ databases">
        <authorList>
            <person name="Li M."/>
        </authorList>
    </citation>
    <scope>NUCLEOTIDE SEQUENCE [LARGE SCALE GENOMIC DNA]</scope>
    <source>
        <strain evidence="1 2">LAM1902</strain>
    </source>
</reference>
<evidence type="ECO:0000313" key="1">
    <source>
        <dbReference type="EMBL" id="TLX70504.1"/>
    </source>
</evidence>
<accession>A0A5R9QLX7</accession>
<dbReference type="RefSeq" id="WP_138526573.1">
    <property type="nucleotide sequence ID" value="NZ_SWDV01000050.1"/>
</dbReference>
<keyword evidence="2" id="KW-1185">Reference proteome</keyword>
<gene>
    <name evidence="1" type="ORF">FAS41_27985</name>
</gene>